<dbReference type="AlphaFoldDB" id="A0A6P0EUA9"/>
<evidence type="ECO:0000313" key="1">
    <source>
        <dbReference type="EMBL" id="NEK95291.1"/>
    </source>
</evidence>
<organism evidence="1 3">
    <name type="scientific">Modestobacter muralis</name>
    <dbReference type="NCBI Taxonomy" id="1608614"/>
    <lineage>
        <taxon>Bacteria</taxon>
        <taxon>Bacillati</taxon>
        <taxon>Actinomycetota</taxon>
        <taxon>Actinomycetes</taxon>
        <taxon>Geodermatophilales</taxon>
        <taxon>Geodermatophilaceae</taxon>
        <taxon>Modestobacter</taxon>
    </lineage>
</organism>
<protein>
    <submittedName>
        <fullName evidence="1">Pyridoxamine 5'-phosphate oxidase family protein</fullName>
    </submittedName>
</protein>
<proteinExistence type="predicted"/>
<evidence type="ECO:0000313" key="3">
    <source>
        <dbReference type="Proteomes" id="UP000468828"/>
    </source>
</evidence>
<dbReference type="Pfam" id="PF12900">
    <property type="entry name" value="Pyridox_ox_2"/>
    <property type="match status" value="1"/>
</dbReference>
<dbReference type="EMBL" id="JAAGWB010000042">
    <property type="protein sequence ID" value="NEN52179.1"/>
    <property type="molecule type" value="Genomic_DNA"/>
</dbReference>
<dbReference type="EMBL" id="JAAGWH010000040">
    <property type="protein sequence ID" value="NEK95291.1"/>
    <property type="molecule type" value="Genomic_DNA"/>
</dbReference>
<dbReference type="SUPFAM" id="SSF50475">
    <property type="entry name" value="FMN-binding split barrel"/>
    <property type="match status" value="1"/>
</dbReference>
<reference evidence="2 4" key="2">
    <citation type="submission" date="2020-02" db="EMBL/GenBank/DDBJ databases">
        <title>The WGS of Modestobacter muralis DSM 100205.</title>
        <authorList>
            <person name="Jiang Z."/>
        </authorList>
    </citation>
    <scope>NUCLEOTIDE SEQUENCE [LARGE SCALE GENOMIC DNA]</scope>
    <source>
        <strain evidence="2 4">DSM 100205</strain>
    </source>
</reference>
<keyword evidence="3" id="KW-1185">Reference proteome</keyword>
<accession>A0A6P0EUA9</accession>
<dbReference type="Proteomes" id="UP000468828">
    <property type="component" value="Unassembled WGS sequence"/>
</dbReference>
<evidence type="ECO:0000313" key="4">
    <source>
        <dbReference type="Proteomes" id="UP000471152"/>
    </source>
</evidence>
<dbReference type="InterPro" id="IPR012349">
    <property type="entry name" value="Split_barrel_FMN-bd"/>
</dbReference>
<gene>
    <name evidence="2" type="ORF">G3R41_14775</name>
    <name evidence="1" type="ORF">GCU67_14125</name>
</gene>
<sequence>MLDGAECRRLLGTASVGRIAFTEGAMPTIQPASYALRGDDVVIPTGLGSKMAAGSRGAVLAFEVDEYDLVERTGWSVTVIGPSRLVIDPGQVAALDALGVHPWLPTTTHGYIALHMTVVSGRRITSP</sequence>
<evidence type="ECO:0000313" key="2">
    <source>
        <dbReference type="EMBL" id="NEN52179.1"/>
    </source>
</evidence>
<reference evidence="1 3" key="1">
    <citation type="submission" date="2020-01" db="EMBL/GenBank/DDBJ databases">
        <title>the WGS Modestobacter muralis CPCC 204518.</title>
        <authorList>
            <person name="Jiang Z."/>
        </authorList>
    </citation>
    <scope>NUCLEOTIDE SEQUENCE [LARGE SCALE GENOMIC DNA]</scope>
    <source>
        <strain evidence="1 3">DSM 100205</strain>
    </source>
</reference>
<dbReference type="InterPro" id="IPR024747">
    <property type="entry name" value="Pyridox_Oxase-rel"/>
</dbReference>
<name>A0A6P0EUA9_9ACTN</name>
<dbReference type="Proteomes" id="UP000471152">
    <property type="component" value="Unassembled WGS sequence"/>
</dbReference>
<dbReference type="Gene3D" id="2.30.110.10">
    <property type="entry name" value="Electron Transport, Fmn-binding Protein, Chain A"/>
    <property type="match status" value="1"/>
</dbReference>
<comment type="caution">
    <text evidence="1">The sequence shown here is derived from an EMBL/GenBank/DDBJ whole genome shotgun (WGS) entry which is preliminary data.</text>
</comment>